<organism evidence="6 7">
    <name type="scientific">Streptomyces filamentosus</name>
    <name type="common">Streptomyces roseosporus</name>
    <dbReference type="NCBI Taxonomy" id="67294"/>
    <lineage>
        <taxon>Bacteria</taxon>
        <taxon>Bacillati</taxon>
        <taxon>Actinomycetota</taxon>
        <taxon>Actinomycetes</taxon>
        <taxon>Kitasatosporales</taxon>
        <taxon>Streptomycetaceae</taxon>
        <taxon>Streptomyces</taxon>
    </lineage>
</organism>
<keyword evidence="2" id="KW-0238">DNA-binding</keyword>
<evidence type="ECO:0000256" key="4">
    <source>
        <dbReference type="SAM" id="MobiDB-lite"/>
    </source>
</evidence>
<evidence type="ECO:0000256" key="2">
    <source>
        <dbReference type="ARBA" id="ARBA00023125"/>
    </source>
</evidence>
<feature type="domain" description="HTH araC/xylS-type" evidence="5">
    <location>
        <begin position="246"/>
        <end position="347"/>
    </location>
</feature>
<reference evidence="6" key="1">
    <citation type="journal article" date="2014" name="Int. J. Syst. Evol. Microbiol.">
        <title>Complete genome sequence of Corynebacterium casei LMG S-19264T (=DSM 44701T), isolated from a smear-ripened cheese.</title>
        <authorList>
            <consortium name="US DOE Joint Genome Institute (JGI-PGF)"/>
            <person name="Walter F."/>
            <person name="Albersmeier A."/>
            <person name="Kalinowski J."/>
            <person name="Ruckert C."/>
        </authorList>
    </citation>
    <scope>NUCLEOTIDE SEQUENCE</scope>
    <source>
        <strain evidence="6">JCM 4122</strain>
    </source>
</reference>
<dbReference type="AlphaFoldDB" id="A0A919ELL8"/>
<feature type="region of interest" description="Disordered" evidence="4">
    <location>
        <begin position="167"/>
        <end position="206"/>
    </location>
</feature>
<dbReference type="InterPro" id="IPR009057">
    <property type="entry name" value="Homeodomain-like_sf"/>
</dbReference>
<evidence type="ECO:0000313" key="7">
    <source>
        <dbReference type="Proteomes" id="UP000632849"/>
    </source>
</evidence>
<dbReference type="PROSITE" id="PS01124">
    <property type="entry name" value="HTH_ARAC_FAMILY_2"/>
    <property type="match status" value="1"/>
</dbReference>
<dbReference type="Proteomes" id="UP000632849">
    <property type="component" value="Unassembled WGS sequence"/>
</dbReference>
<dbReference type="RefSeq" id="WP_190041683.1">
    <property type="nucleotide sequence ID" value="NZ_BNBE01000001.1"/>
</dbReference>
<dbReference type="PANTHER" id="PTHR46796">
    <property type="entry name" value="HTH-TYPE TRANSCRIPTIONAL ACTIVATOR RHAS-RELATED"/>
    <property type="match status" value="1"/>
</dbReference>
<evidence type="ECO:0000313" key="6">
    <source>
        <dbReference type="EMBL" id="GHF96925.1"/>
    </source>
</evidence>
<dbReference type="InterPro" id="IPR046532">
    <property type="entry name" value="DUF6597"/>
</dbReference>
<keyword evidence="3" id="KW-0804">Transcription</keyword>
<dbReference type="PANTHER" id="PTHR46796:SF15">
    <property type="entry name" value="BLL1074 PROTEIN"/>
    <property type="match status" value="1"/>
</dbReference>
<dbReference type="Pfam" id="PF12833">
    <property type="entry name" value="HTH_18"/>
    <property type="match status" value="1"/>
</dbReference>
<proteinExistence type="predicted"/>
<gene>
    <name evidence="6" type="ORF">GCM10017667_29010</name>
</gene>
<protein>
    <recommendedName>
        <fullName evidence="5">HTH araC/xylS-type domain-containing protein</fullName>
    </recommendedName>
</protein>
<name>A0A919ELL8_STRFL</name>
<dbReference type="GO" id="GO:0043565">
    <property type="term" value="F:sequence-specific DNA binding"/>
    <property type="evidence" value="ECO:0007669"/>
    <property type="project" value="InterPro"/>
</dbReference>
<keyword evidence="1" id="KW-0805">Transcription regulation</keyword>
<evidence type="ECO:0000256" key="1">
    <source>
        <dbReference type="ARBA" id="ARBA00023015"/>
    </source>
</evidence>
<evidence type="ECO:0000259" key="5">
    <source>
        <dbReference type="PROSITE" id="PS01124"/>
    </source>
</evidence>
<sequence>MPDSAPRRDTRGIVAPAELLSRVRFRRHLPASELRPYLEHYWLLDWALPEPYVSRVVPHPSVNLVFQRYGPLDGSSPARSGAEVSGVGLGLFTKRLEGVGRVCGVQFRPGGFRPFAPARPVSDWTGRRVPLPEAFPGTTGGVTGGVTGGPTTRATGGDTGGALIDAGPDTDAGIGPDTGPDTDAGIGPDTGPDAVAGAGPESDPGSRAVDEAVLSAVLSPDAGHARVAALDAFLLARGPAPDPAAAQARELVELVRTDRTVRRVARLSRLSGLSARSLQRLFAAHVGVGPKWVILRYRLHEALERAEAGTAPEWADLAAELGYSDQAHLVRDFTATLGLSPTAYARELSVP</sequence>
<dbReference type="GO" id="GO:0003700">
    <property type="term" value="F:DNA-binding transcription factor activity"/>
    <property type="evidence" value="ECO:0007669"/>
    <property type="project" value="InterPro"/>
</dbReference>
<accession>A0A919ELL8</accession>
<dbReference type="SMART" id="SM00342">
    <property type="entry name" value="HTH_ARAC"/>
    <property type="match status" value="1"/>
</dbReference>
<dbReference type="EMBL" id="BNBE01000001">
    <property type="protein sequence ID" value="GHF96925.1"/>
    <property type="molecule type" value="Genomic_DNA"/>
</dbReference>
<dbReference type="SUPFAM" id="SSF46689">
    <property type="entry name" value="Homeodomain-like"/>
    <property type="match status" value="1"/>
</dbReference>
<comment type="caution">
    <text evidence="6">The sequence shown here is derived from an EMBL/GenBank/DDBJ whole genome shotgun (WGS) entry which is preliminary data.</text>
</comment>
<reference evidence="6" key="2">
    <citation type="submission" date="2020-09" db="EMBL/GenBank/DDBJ databases">
        <authorList>
            <person name="Sun Q."/>
            <person name="Ohkuma M."/>
        </authorList>
    </citation>
    <scope>NUCLEOTIDE SEQUENCE</scope>
    <source>
        <strain evidence="6">JCM 4122</strain>
    </source>
</reference>
<keyword evidence="7" id="KW-1185">Reference proteome</keyword>
<dbReference type="InterPro" id="IPR050204">
    <property type="entry name" value="AraC_XylS_family_regulators"/>
</dbReference>
<evidence type="ECO:0000256" key="3">
    <source>
        <dbReference type="ARBA" id="ARBA00023163"/>
    </source>
</evidence>
<dbReference type="Gene3D" id="1.10.10.60">
    <property type="entry name" value="Homeodomain-like"/>
    <property type="match status" value="1"/>
</dbReference>
<dbReference type="Pfam" id="PF20240">
    <property type="entry name" value="DUF6597"/>
    <property type="match status" value="1"/>
</dbReference>
<dbReference type="InterPro" id="IPR018060">
    <property type="entry name" value="HTH_AraC"/>
</dbReference>